<sequence length="316" mass="35605">MDSLKIEGFRGIKGELPISDFNVLVGPNGSGKSTILEAYATLTLLHEAPGSFPIYLVLFAARGDLRRSLISSLPNDRARIELGGKWVDLKKEINEKGALLTFKASNGCALRIDVTKEGIKHEFEGCDDNNKKGLAVLTPCIIPLETIEGVAKYTLPEIGKVKDLKISLSDVTYELVLRKNPWGEDAIFVKEVRKDREKEYCFYSAGRGLQRAFALKIYLSSPEINHLFIDELETAMHPELLDKALEWMVESRKKVTMTTQSLEVIKMSFQKLCERGRYDSNLIIIDNDGTLKVKSFLGEDACDVSEYWDDPRLMYD</sequence>
<dbReference type="KEGG" id="ipc:IPA_02300"/>
<evidence type="ECO:0000313" key="3">
    <source>
        <dbReference type="Proteomes" id="UP001063698"/>
    </source>
</evidence>
<feature type="domain" description="Endonuclease GajA/Old nuclease/RecF-like AAA" evidence="1">
    <location>
        <begin position="2"/>
        <end position="38"/>
    </location>
</feature>
<gene>
    <name evidence="2" type="ORF">IPA_02300</name>
</gene>
<accession>A0A977PKM4</accession>
<dbReference type="AlphaFoldDB" id="A0A977PKM4"/>
<proteinExistence type="predicted"/>
<dbReference type="GO" id="GO:0016887">
    <property type="term" value="F:ATP hydrolysis activity"/>
    <property type="evidence" value="ECO:0007669"/>
    <property type="project" value="InterPro"/>
</dbReference>
<dbReference type="Pfam" id="PF13175">
    <property type="entry name" value="AAA_15"/>
    <property type="match status" value="1"/>
</dbReference>
<dbReference type="Proteomes" id="UP001063698">
    <property type="component" value="Chromosome"/>
</dbReference>
<evidence type="ECO:0000259" key="1">
    <source>
        <dbReference type="Pfam" id="PF13175"/>
    </source>
</evidence>
<dbReference type="PANTHER" id="PTHR43581">
    <property type="entry name" value="ATP/GTP PHOSPHATASE"/>
    <property type="match status" value="1"/>
</dbReference>
<dbReference type="SUPFAM" id="SSF52540">
    <property type="entry name" value="P-loop containing nucleoside triphosphate hydrolases"/>
    <property type="match status" value="1"/>
</dbReference>
<dbReference type="Gene3D" id="3.40.50.300">
    <property type="entry name" value="P-loop containing nucleotide triphosphate hydrolases"/>
    <property type="match status" value="1"/>
</dbReference>
<dbReference type="InterPro" id="IPR027417">
    <property type="entry name" value="P-loop_NTPase"/>
</dbReference>
<dbReference type="InterPro" id="IPR041685">
    <property type="entry name" value="AAA_GajA/Old/RecF-like"/>
</dbReference>
<dbReference type="EMBL" id="CP006868">
    <property type="protein sequence ID" value="UXD22172.1"/>
    <property type="molecule type" value="Genomic_DNA"/>
</dbReference>
<keyword evidence="3" id="KW-1185">Reference proteome</keyword>
<dbReference type="GO" id="GO:0005524">
    <property type="term" value="F:ATP binding"/>
    <property type="evidence" value="ECO:0007669"/>
    <property type="project" value="InterPro"/>
</dbReference>
<evidence type="ECO:0000313" key="2">
    <source>
        <dbReference type="EMBL" id="UXD22172.1"/>
    </source>
</evidence>
<protein>
    <recommendedName>
        <fullName evidence="1">Endonuclease GajA/Old nuclease/RecF-like AAA domain-containing protein</fullName>
    </recommendedName>
</protein>
<dbReference type="InterPro" id="IPR051396">
    <property type="entry name" value="Bact_Antivir_Def_Nuclease"/>
</dbReference>
<reference evidence="2" key="1">
    <citation type="submission" date="2013-11" db="EMBL/GenBank/DDBJ databases">
        <title>Comparative genomics of Ignicoccus.</title>
        <authorList>
            <person name="Podar M."/>
        </authorList>
    </citation>
    <scope>NUCLEOTIDE SEQUENCE</scope>
    <source>
        <strain evidence="2">DSM 13166</strain>
    </source>
</reference>
<name>A0A977PKM4_9CREN</name>
<dbReference type="PANTHER" id="PTHR43581:SF4">
    <property type="entry name" value="ATP_GTP PHOSPHATASE"/>
    <property type="match status" value="1"/>
</dbReference>
<organism evidence="2 3">
    <name type="scientific">Ignicoccus pacificus DSM 13166</name>
    <dbReference type="NCBI Taxonomy" id="940294"/>
    <lineage>
        <taxon>Archaea</taxon>
        <taxon>Thermoproteota</taxon>
        <taxon>Thermoprotei</taxon>
        <taxon>Desulfurococcales</taxon>
        <taxon>Desulfurococcaceae</taxon>
        <taxon>Ignicoccus</taxon>
    </lineage>
</organism>